<evidence type="ECO:0000313" key="2">
    <source>
        <dbReference type="EMBL" id="MBB5283918.1"/>
    </source>
</evidence>
<protein>
    <submittedName>
        <fullName evidence="2">CRP-like cAMP-binding protein</fullName>
    </submittedName>
</protein>
<evidence type="ECO:0000313" key="3">
    <source>
        <dbReference type="Proteomes" id="UP000557307"/>
    </source>
</evidence>
<dbReference type="Gene3D" id="2.60.120.10">
    <property type="entry name" value="Jelly Rolls"/>
    <property type="match status" value="1"/>
</dbReference>
<proteinExistence type="predicted"/>
<dbReference type="SUPFAM" id="SSF51206">
    <property type="entry name" value="cAMP-binding domain-like"/>
    <property type="match status" value="1"/>
</dbReference>
<accession>A0A840TV11</accession>
<feature type="domain" description="Cyclic nucleotide-binding" evidence="1">
    <location>
        <begin position="11"/>
        <end position="76"/>
    </location>
</feature>
<organism evidence="2 3">
    <name type="scientific">Rhabdobacter roseus</name>
    <dbReference type="NCBI Taxonomy" id="1655419"/>
    <lineage>
        <taxon>Bacteria</taxon>
        <taxon>Pseudomonadati</taxon>
        <taxon>Bacteroidota</taxon>
        <taxon>Cytophagia</taxon>
        <taxon>Cytophagales</taxon>
        <taxon>Cytophagaceae</taxon>
        <taxon>Rhabdobacter</taxon>
    </lineage>
</organism>
<keyword evidence="3" id="KW-1185">Reference proteome</keyword>
<reference evidence="2 3" key="1">
    <citation type="submission" date="2020-08" db="EMBL/GenBank/DDBJ databases">
        <title>Genomic Encyclopedia of Type Strains, Phase IV (KMG-IV): sequencing the most valuable type-strain genomes for metagenomic binning, comparative biology and taxonomic classification.</title>
        <authorList>
            <person name="Goeker M."/>
        </authorList>
    </citation>
    <scope>NUCLEOTIDE SEQUENCE [LARGE SCALE GENOMIC DNA]</scope>
    <source>
        <strain evidence="2 3">DSM 105074</strain>
    </source>
</reference>
<gene>
    <name evidence="2" type="ORF">HNQ92_002061</name>
</gene>
<dbReference type="InterPro" id="IPR014710">
    <property type="entry name" value="RmlC-like_jellyroll"/>
</dbReference>
<evidence type="ECO:0000259" key="1">
    <source>
        <dbReference type="PROSITE" id="PS50042"/>
    </source>
</evidence>
<dbReference type="PROSITE" id="PS50042">
    <property type="entry name" value="CNMP_BINDING_3"/>
    <property type="match status" value="1"/>
</dbReference>
<dbReference type="CDD" id="cd00038">
    <property type="entry name" value="CAP_ED"/>
    <property type="match status" value="1"/>
</dbReference>
<dbReference type="AlphaFoldDB" id="A0A840TV11"/>
<dbReference type="RefSeq" id="WP_184173808.1">
    <property type="nucleotide sequence ID" value="NZ_JACHGF010000003.1"/>
</dbReference>
<dbReference type="EMBL" id="JACHGF010000003">
    <property type="protein sequence ID" value="MBB5283918.1"/>
    <property type="molecule type" value="Genomic_DNA"/>
</dbReference>
<comment type="caution">
    <text evidence="2">The sequence shown here is derived from an EMBL/GenBank/DDBJ whole genome shotgun (WGS) entry which is preliminary data.</text>
</comment>
<dbReference type="InterPro" id="IPR000595">
    <property type="entry name" value="cNMP-bd_dom"/>
</dbReference>
<name>A0A840TV11_9BACT</name>
<dbReference type="Proteomes" id="UP000557307">
    <property type="component" value="Unassembled WGS sequence"/>
</dbReference>
<sequence length="194" mass="22433">MNEKLIQFLSKFNELNENQVQELAGLMTVVEIKKNNNLVKEGQACNLCYFVLKGCLRQYIIQDGTEKTIGIYTENQAVNYYSNQIEQQKSESYLTCIEDSVLLIGNPEKDKELFIKFPILADITRKMIEADFGKTQSTLAKFITSSPEQRYLNLINERPELLQRVPQYFIASYLGMTPESLSRIRKRILKTSIN</sequence>
<dbReference type="Pfam" id="PF00027">
    <property type="entry name" value="cNMP_binding"/>
    <property type="match status" value="1"/>
</dbReference>
<dbReference type="InterPro" id="IPR018490">
    <property type="entry name" value="cNMP-bd_dom_sf"/>
</dbReference>